<keyword evidence="5 10" id="KW-0256">Endoplasmic reticulum</keyword>
<dbReference type="EMBL" id="MBFS01002892">
    <property type="protein sequence ID" value="PVU91176.1"/>
    <property type="molecule type" value="Genomic_DNA"/>
</dbReference>
<feature type="compositionally biased region" description="Polar residues" evidence="11">
    <location>
        <begin position="1"/>
        <end position="12"/>
    </location>
</feature>
<keyword evidence="6 10" id="KW-1133">Transmembrane helix</keyword>
<feature type="compositionally biased region" description="Polar residues" evidence="11">
    <location>
        <begin position="120"/>
        <end position="129"/>
    </location>
</feature>
<comment type="caution">
    <text evidence="10">Lacks conserved residue(s) required for the propagation of feature annotation.</text>
</comment>
<accession>A0A2T9YFR0</accession>
<sequence length="704" mass="78713">MGDSTNSLTQNKLSKRNIKTKDPSEASNDKASKLNHKSSTSGANVVQATFVNSKYLVVLQVITRLLTFTLNQFILRYSSEKAFGFVSIQLDFLQSTILFLCREGFRCALLRPVEATEISEGSNENSATLDPQRKHKVKTPQNKSHFPKNQVDKSTKKSIQRSSETQTILNLGLIPSVVGIPLSIFMCFALVKSFSSKHDTSYAQGTSTDDRNVIIAAISMYGISALIELFSEPLYLVLQYNLLFQVRAIAELSAGVLKCISTFLLIKYKNEIKSYTAILLLIQKFNGNFTFNISDDTWVILSFAISQVVYGVTVFVFYYIVSLRLGTASWDYFVPKKIFGSSSKSNTRNGYYFEKKALTIAKGFTFQSILKHVLTEGDKMAISVVSTESDQGLYALAANYGSLPARMLFQPIEEASRAMFSKLGSEPLKPDESENKNSKTTNKINANTEAQTGRKEIMMKYISLLLKIYFLFTCFVFVFGSSYIQRVTSLVLNKKWIDNGINLVLVGYIIYLPFLAVNGILEAFVTATASKAQITKYTTTMAIISAIYCCSIVLFGWYLQPIVEYSIEVVQFLLPLNLTSFVNINKTSGYDKISIHGFGALTLVLANIVNMLLRILWCTKYLSDYFGLAQAKALISNSLPSKSTVFTLLTAFSLIQLFQLKSSYQGAFINLAFGSFLGLVSLVFVYKFERSLFKDLKSLKSNNY</sequence>
<organism evidence="12 13">
    <name type="scientific">Smittium megazygosporum</name>
    <dbReference type="NCBI Taxonomy" id="133381"/>
    <lineage>
        <taxon>Eukaryota</taxon>
        <taxon>Fungi</taxon>
        <taxon>Fungi incertae sedis</taxon>
        <taxon>Zoopagomycota</taxon>
        <taxon>Kickxellomycotina</taxon>
        <taxon>Harpellomycetes</taxon>
        <taxon>Harpellales</taxon>
        <taxon>Legeriomycetaceae</taxon>
        <taxon>Smittium</taxon>
    </lineage>
</organism>
<dbReference type="GO" id="GO:0006488">
    <property type="term" value="P:dolichol-linked oligosaccharide biosynthetic process"/>
    <property type="evidence" value="ECO:0007669"/>
    <property type="project" value="InterPro"/>
</dbReference>
<evidence type="ECO:0000256" key="7">
    <source>
        <dbReference type="ARBA" id="ARBA00023136"/>
    </source>
</evidence>
<dbReference type="Pfam" id="PF04506">
    <property type="entry name" value="Rft-1"/>
    <property type="match status" value="2"/>
</dbReference>
<reference evidence="12 13" key="1">
    <citation type="journal article" date="2018" name="MBio">
        <title>Comparative Genomics Reveals the Core Gene Toolbox for the Fungus-Insect Symbiosis.</title>
        <authorList>
            <person name="Wang Y."/>
            <person name="Stata M."/>
            <person name="Wang W."/>
            <person name="Stajich J.E."/>
            <person name="White M.M."/>
            <person name="Moncalvo J.M."/>
        </authorList>
    </citation>
    <scope>NUCLEOTIDE SEQUENCE [LARGE SCALE GENOMIC DNA]</scope>
    <source>
        <strain evidence="12 13">SC-DP-2</strain>
    </source>
</reference>
<comment type="similarity">
    <text evidence="3 10">Belongs to the RFT1 family.</text>
</comment>
<evidence type="ECO:0000256" key="5">
    <source>
        <dbReference type="ARBA" id="ARBA00022824"/>
    </source>
</evidence>
<dbReference type="OrthoDB" id="9979195at2759"/>
<comment type="function">
    <text evidence="9 10">Intramembrane glycolipid transporter that operates in the biosynthetic pathway of dolichol-linked oligosaccharides, the glycan precursors employed in protein asparagine (N)-glycosylation. The sequential addition of sugars to dolichol pyrophosphate produces dolichol-linked oligosaccharides containing fourteen sugars, including two GlcNAcs, nine mannoses and three glucoses. Once assembled, the oligosaccharide is transferred from the lipid to nascent proteins by oligosaccharyltransferases. The assembly of dolichol-linked oligosaccharides begins on the cytosolic side of the endoplasmic reticulum membrane and finishes in its lumen. RFT1 could mediate the translocation of the cytosolically oriented intermediate DolPP-GlcNAc2Man5, produced by ALG11, into the ER lumen where dolichol-linked oligosaccharides assembly continues. However, the intramembrane lipid transporter activity could not be confirmed in vitro.</text>
</comment>
<evidence type="ECO:0000256" key="9">
    <source>
        <dbReference type="ARBA" id="ARBA00045912"/>
    </source>
</evidence>
<evidence type="ECO:0000256" key="2">
    <source>
        <dbReference type="ARBA" id="ARBA00004922"/>
    </source>
</evidence>
<evidence type="ECO:0000256" key="6">
    <source>
        <dbReference type="ARBA" id="ARBA00022989"/>
    </source>
</evidence>
<keyword evidence="7 10" id="KW-0472">Membrane</keyword>
<comment type="pathway">
    <text evidence="2">Protein modification; protein glycosylation.</text>
</comment>
<feature type="transmembrane region" description="Helical" evidence="10">
    <location>
        <begin position="504"/>
        <end position="525"/>
    </location>
</feature>
<feature type="region of interest" description="Disordered" evidence="11">
    <location>
        <begin position="1"/>
        <end position="38"/>
    </location>
</feature>
<evidence type="ECO:0000313" key="12">
    <source>
        <dbReference type="EMBL" id="PVU91176.1"/>
    </source>
</evidence>
<dbReference type="InterPro" id="IPR007594">
    <property type="entry name" value="RFT1"/>
</dbReference>
<evidence type="ECO:0000256" key="10">
    <source>
        <dbReference type="RuleBase" id="RU365067"/>
    </source>
</evidence>
<feature type="transmembrane region" description="Helical" evidence="10">
    <location>
        <begin position="537"/>
        <end position="559"/>
    </location>
</feature>
<gene>
    <name evidence="12" type="ORF">BB560_006145</name>
</gene>
<proteinExistence type="inferred from homology"/>
<feature type="compositionally biased region" description="Basic and acidic residues" evidence="11">
    <location>
        <begin position="19"/>
        <end position="32"/>
    </location>
</feature>
<name>A0A2T9YFR0_9FUNG</name>
<comment type="caution">
    <text evidence="12">The sequence shown here is derived from an EMBL/GenBank/DDBJ whole genome shotgun (WGS) entry which is preliminary data.</text>
</comment>
<keyword evidence="10" id="KW-0813">Transport</keyword>
<dbReference type="GO" id="GO:0034203">
    <property type="term" value="P:glycolipid translocation"/>
    <property type="evidence" value="ECO:0007669"/>
    <property type="project" value="TreeGrafter"/>
</dbReference>
<keyword evidence="13" id="KW-1185">Reference proteome</keyword>
<feature type="transmembrane region" description="Helical" evidence="10">
    <location>
        <begin position="596"/>
        <end position="617"/>
    </location>
</feature>
<dbReference type="PANTHER" id="PTHR13117">
    <property type="entry name" value="ENDOPLASMIC RETICULUM MULTISPAN TRANSMEMBRANE PROTEIN-RELATED"/>
    <property type="match status" value="1"/>
</dbReference>
<feature type="transmembrane region" description="Helical" evidence="10">
    <location>
        <begin position="667"/>
        <end position="686"/>
    </location>
</feature>
<feature type="transmembrane region" description="Helical" evidence="10">
    <location>
        <begin position="299"/>
        <end position="321"/>
    </location>
</feature>
<feature type="region of interest" description="Disordered" evidence="11">
    <location>
        <begin position="120"/>
        <end position="159"/>
    </location>
</feature>
<evidence type="ECO:0000256" key="1">
    <source>
        <dbReference type="ARBA" id="ARBA00004477"/>
    </source>
</evidence>
<evidence type="ECO:0000256" key="11">
    <source>
        <dbReference type="SAM" id="MobiDB-lite"/>
    </source>
</evidence>
<feature type="transmembrane region" description="Helical" evidence="10">
    <location>
        <begin position="464"/>
        <end position="484"/>
    </location>
</feature>
<dbReference type="Proteomes" id="UP000245609">
    <property type="component" value="Unassembled WGS sequence"/>
</dbReference>
<evidence type="ECO:0000256" key="3">
    <source>
        <dbReference type="ARBA" id="ARBA00010288"/>
    </source>
</evidence>
<dbReference type="GO" id="GO:0005789">
    <property type="term" value="C:endoplasmic reticulum membrane"/>
    <property type="evidence" value="ECO:0007669"/>
    <property type="project" value="UniProtKB-SubCell"/>
</dbReference>
<feature type="transmembrane region" description="Helical" evidence="10">
    <location>
        <begin position="212"/>
        <end position="230"/>
    </location>
</feature>
<evidence type="ECO:0000256" key="8">
    <source>
        <dbReference type="ARBA" id="ARBA00044793"/>
    </source>
</evidence>
<protein>
    <recommendedName>
        <fullName evidence="8 10">Man(5)GlcNAc(2)-PP-dolichol translocation protein RFT1</fullName>
    </recommendedName>
</protein>
<dbReference type="STRING" id="133381.A0A2T9YFR0"/>
<keyword evidence="4 10" id="KW-0812">Transmembrane</keyword>
<feature type="transmembrane region" description="Helical" evidence="10">
    <location>
        <begin position="168"/>
        <end position="191"/>
    </location>
</feature>
<evidence type="ECO:0000256" key="4">
    <source>
        <dbReference type="ARBA" id="ARBA00022692"/>
    </source>
</evidence>
<dbReference type="PANTHER" id="PTHR13117:SF5">
    <property type="entry name" value="PROTEIN RFT1 HOMOLOG"/>
    <property type="match status" value="1"/>
</dbReference>
<dbReference type="AlphaFoldDB" id="A0A2T9YFR0"/>
<comment type="subcellular location">
    <subcellularLocation>
        <location evidence="1 10">Endoplasmic reticulum membrane</location>
        <topology evidence="1 10">Multi-pass membrane protein</topology>
    </subcellularLocation>
</comment>
<feature type="transmembrane region" description="Helical" evidence="10">
    <location>
        <begin position="643"/>
        <end position="660"/>
    </location>
</feature>
<evidence type="ECO:0000313" key="13">
    <source>
        <dbReference type="Proteomes" id="UP000245609"/>
    </source>
</evidence>